<comment type="similarity">
    <text evidence="6">Belongs to the tRNA(Ile)-lysidine synthase family.</text>
</comment>
<dbReference type="GO" id="GO:0032267">
    <property type="term" value="F:tRNA(Ile)-lysidine synthase activity"/>
    <property type="evidence" value="ECO:0007669"/>
    <property type="project" value="UniProtKB-EC"/>
</dbReference>
<reference evidence="8" key="1">
    <citation type="journal article" date="2014" name="Int. J. Syst. Evol. Microbiol.">
        <title>Complete genome sequence of Corynebacterium casei LMG S-19264T (=DSM 44701T), isolated from a smear-ripened cheese.</title>
        <authorList>
            <consortium name="US DOE Joint Genome Institute (JGI-PGF)"/>
            <person name="Walter F."/>
            <person name="Albersmeier A."/>
            <person name="Kalinowski J."/>
            <person name="Ruckert C."/>
        </authorList>
    </citation>
    <scope>NUCLEOTIDE SEQUENCE</scope>
    <source>
        <strain evidence="8">VKM B-2789</strain>
    </source>
</reference>
<evidence type="ECO:0000313" key="8">
    <source>
        <dbReference type="EMBL" id="GLK82167.1"/>
    </source>
</evidence>
<comment type="catalytic activity">
    <reaction evidence="5 6">
        <text>cytidine(34) in tRNA(Ile2) + L-lysine + ATP = lysidine(34) in tRNA(Ile2) + AMP + diphosphate + H(+)</text>
        <dbReference type="Rhea" id="RHEA:43744"/>
        <dbReference type="Rhea" id="RHEA-COMP:10625"/>
        <dbReference type="Rhea" id="RHEA-COMP:10670"/>
        <dbReference type="ChEBI" id="CHEBI:15378"/>
        <dbReference type="ChEBI" id="CHEBI:30616"/>
        <dbReference type="ChEBI" id="CHEBI:32551"/>
        <dbReference type="ChEBI" id="CHEBI:33019"/>
        <dbReference type="ChEBI" id="CHEBI:82748"/>
        <dbReference type="ChEBI" id="CHEBI:83665"/>
        <dbReference type="ChEBI" id="CHEBI:456215"/>
        <dbReference type="EC" id="6.3.4.19"/>
    </reaction>
</comment>
<reference evidence="8" key="2">
    <citation type="submission" date="2023-01" db="EMBL/GenBank/DDBJ databases">
        <authorList>
            <person name="Sun Q."/>
            <person name="Evtushenko L."/>
        </authorList>
    </citation>
    <scope>NUCLEOTIDE SEQUENCE</scope>
    <source>
        <strain evidence="8">VKM B-2789</strain>
    </source>
</reference>
<dbReference type="HAMAP" id="MF_01161">
    <property type="entry name" value="tRNA_Ile_lys_synt"/>
    <property type="match status" value="1"/>
</dbReference>
<accession>A0A9W6N975</accession>
<keyword evidence="3 6" id="KW-0547">Nucleotide-binding</keyword>
<evidence type="ECO:0000256" key="3">
    <source>
        <dbReference type="ARBA" id="ARBA00022741"/>
    </source>
</evidence>
<dbReference type="Pfam" id="PF01171">
    <property type="entry name" value="ATP_bind_3"/>
    <property type="match status" value="1"/>
</dbReference>
<dbReference type="InterPro" id="IPR012094">
    <property type="entry name" value="tRNA_Ile_lys_synt"/>
</dbReference>
<gene>
    <name evidence="6 8" type="primary">tilS</name>
    <name evidence="8" type="ORF">GCM10017653_02360</name>
</gene>
<dbReference type="Gene3D" id="3.40.50.620">
    <property type="entry name" value="HUPs"/>
    <property type="match status" value="1"/>
</dbReference>
<dbReference type="Proteomes" id="UP001143330">
    <property type="component" value="Unassembled WGS sequence"/>
</dbReference>
<dbReference type="PANTHER" id="PTHR43033">
    <property type="entry name" value="TRNA(ILE)-LYSIDINE SYNTHASE-RELATED"/>
    <property type="match status" value="1"/>
</dbReference>
<evidence type="ECO:0000256" key="2">
    <source>
        <dbReference type="ARBA" id="ARBA00022694"/>
    </source>
</evidence>
<dbReference type="NCBIfam" id="TIGR02432">
    <property type="entry name" value="lysidine_TilS_N"/>
    <property type="match status" value="1"/>
</dbReference>
<dbReference type="GO" id="GO:0005737">
    <property type="term" value="C:cytoplasm"/>
    <property type="evidence" value="ECO:0007669"/>
    <property type="project" value="UniProtKB-SubCell"/>
</dbReference>
<evidence type="ECO:0000256" key="6">
    <source>
        <dbReference type="HAMAP-Rule" id="MF_01161"/>
    </source>
</evidence>
<dbReference type="PANTHER" id="PTHR43033:SF1">
    <property type="entry name" value="TRNA(ILE)-LYSIDINE SYNTHASE-RELATED"/>
    <property type="match status" value="1"/>
</dbReference>
<evidence type="ECO:0000259" key="7">
    <source>
        <dbReference type="Pfam" id="PF01171"/>
    </source>
</evidence>
<dbReference type="AlphaFoldDB" id="A0A9W6N975"/>
<dbReference type="InterPro" id="IPR014729">
    <property type="entry name" value="Rossmann-like_a/b/a_fold"/>
</dbReference>
<feature type="binding site" evidence="6">
    <location>
        <begin position="6"/>
        <end position="11"/>
    </location>
    <ligand>
        <name>ATP</name>
        <dbReference type="ChEBI" id="CHEBI:30616"/>
    </ligand>
</feature>
<dbReference type="SUPFAM" id="SSF52402">
    <property type="entry name" value="Adenine nucleotide alpha hydrolases-like"/>
    <property type="match status" value="1"/>
</dbReference>
<keyword evidence="9" id="KW-1185">Reference proteome</keyword>
<dbReference type="GO" id="GO:0005524">
    <property type="term" value="F:ATP binding"/>
    <property type="evidence" value="ECO:0007669"/>
    <property type="project" value="UniProtKB-UniRule"/>
</dbReference>
<feature type="domain" description="tRNA(Ile)-lysidine/2-thiocytidine synthase N-terminal" evidence="7">
    <location>
        <begin position="2"/>
        <end position="180"/>
    </location>
</feature>
<evidence type="ECO:0000256" key="5">
    <source>
        <dbReference type="ARBA" id="ARBA00048539"/>
    </source>
</evidence>
<dbReference type="InterPro" id="IPR011063">
    <property type="entry name" value="TilS/TtcA_N"/>
</dbReference>
<comment type="domain">
    <text evidence="6">The N-terminal region contains the highly conserved SGGXDS motif, predicted to be a P-loop motif involved in ATP binding.</text>
</comment>
<dbReference type="InterPro" id="IPR012795">
    <property type="entry name" value="tRNA_Ile_lys_synt_N"/>
</dbReference>
<keyword evidence="2 6" id="KW-0819">tRNA processing</keyword>
<dbReference type="EMBL" id="BSFM01000001">
    <property type="protein sequence ID" value="GLK82167.1"/>
    <property type="molecule type" value="Genomic_DNA"/>
</dbReference>
<dbReference type="GO" id="GO:0006400">
    <property type="term" value="P:tRNA modification"/>
    <property type="evidence" value="ECO:0007669"/>
    <property type="project" value="UniProtKB-UniRule"/>
</dbReference>
<keyword evidence="1 6" id="KW-0436">Ligase</keyword>
<evidence type="ECO:0000313" key="9">
    <source>
        <dbReference type="Proteomes" id="UP001143330"/>
    </source>
</evidence>
<protein>
    <recommendedName>
        <fullName evidence="6">tRNA(Ile)-lysidine synthase</fullName>
        <ecNumber evidence="6">6.3.4.19</ecNumber>
    </recommendedName>
    <alternativeName>
        <fullName evidence="6">tRNA(Ile)-2-lysyl-cytidine synthase</fullName>
    </alternativeName>
    <alternativeName>
        <fullName evidence="6">tRNA(Ile)-lysidine synthetase</fullName>
    </alternativeName>
</protein>
<evidence type="ECO:0000256" key="1">
    <source>
        <dbReference type="ARBA" id="ARBA00022598"/>
    </source>
</evidence>
<dbReference type="CDD" id="cd01992">
    <property type="entry name" value="TilS_N"/>
    <property type="match status" value="1"/>
</dbReference>
<keyword evidence="6" id="KW-0963">Cytoplasm</keyword>
<sequence>MLLAVSGGPDSTALMLLAGQWRSAIARGPILHVASVDHGLRPEAADEAVAVGRLAACVGLPHDVLHLDAPLAGGGLQEAARTGRYAVLAAHARAIGATAIATAHTLDDQAETVLFRLMRGSGLSGLAGMPAERPMHDVALLRPLLGLRKDDLIAACRRAGVDFVEDPSNRDPRFARARLRLLLPLLEKEGLGADRLARFAARVARADAALEVAVDEAAGRLLATTSPATFRLSRPAYLDLPDEIGLRLLGRAIRATGTEGAPELGKLEALHGWIRAGGTGARTLAGVLLRVTSKAIVVTLAPARRPAGKASDVNLHGGAKMVSVVHLGKDRGRT</sequence>
<keyword evidence="4 6" id="KW-0067">ATP-binding</keyword>
<name>A0A9W6N975_9HYPH</name>
<organism evidence="8 9">
    <name type="scientific">Ancylobacter defluvii</name>
    <dbReference type="NCBI Taxonomy" id="1282440"/>
    <lineage>
        <taxon>Bacteria</taxon>
        <taxon>Pseudomonadati</taxon>
        <taxon>Pseudomonadota</taxon>
        <taxon>Alphaproteobacteria</taxon>
        <taxon>Hyphomicrobiales</taxon>
        <taxon>Xanthobacteraceae</taxon>
        <taxon>Ancylobacter</taxon>
    </lineage>
</organism>
<comment type="caution">
    <text evidence="8">The sequence shown here is derived from an EMBL/GenBank/DDBJ whole genome shotgun (WGS) entry which is preliminary data.</text>
</comment>
<dbReference type="EC" id="6.3.4.19" evidence="6"/>
<comment type="function">
    <text evidence="6">Ligates lysine onto the cytidine present at position 34 of the AUA codon-specific tRNA(Ile) that contains the anticodon CAU, in an ATP-dependent manner. Cytidine is converted to lysidine, thus changing the amino acid specificity of the tRNA from methionine to isoleucine.</text>
</comment>
<proteinExistence type="inferred from homology"/>
<comment type="subcellular location">
    <subcellularLocation>
        <location evidence="6">Cytoplasm</location>
    </subcellularLocation>
</comment>
<evidence type="ECO:0000256" key="4">
    <source>
        <dbReference type="ARBA" id="ARBA00022840"/>
    </source>
</evidence>